<proteinExistence type="predicted"/>
<evidence type="ECO:0000259" key="1">
    <source>
        <dbReference type="Pfam" id="PF05685"/>
    </source>
</evidence>
<keyword evidence="3" id="KW-1185">Reference proteome</keyword>
<dbReference type="Gene3D" id="3.90.1570.10">
    <property type="entry name" value="tt1808, chain A"/>
    <property type="match status" value="1"/>
</dbReference>
<dbReference type="RefSeq" id="WP_190439285.1">
    <property type="nucleotide sequence ID" value="NZ_JAMPKM010000003.1"/>
</dbReference>
<sequence>MAVQLLRRQFTVAQYHQMVEAGILTEDDRVELLEGEIIEMSPIGRRHAACVDRLNRLFSDRLRERAIVRVQNPVELSDRSEPQPDIALLKPRPDFYEAGHPQPQDILLLVEVADTTVEFDREIKIPLYAKSGVREVWLVDLNQNAIAIYREPSLSVYGQVEELRQGQELTVQAFTDGSFAVDEVLG</sequence>
<gene>
    <name evidence="2" type="ORF">NC998_07605</name>
</gene>
<dbReference type="PANTHER" id="PTHR35400">
    <property type="entry name" value="SLR1083 PROTEIN"/>
    <property type="match status" value="1"/>
</dbReference>
<name>A0ABV0J5A1_9CYAN</name>
<dbReference type="InterPro" id="IPR008538">
    <property type="entry name" value="Uma2"/>
</dbReference>
<keyword evidence="2" id="KW-0540">Nuclease</keyword>
<dbReference type="SUPFAM" id="SSF52980">
    <property type="entry name" value="Restriction endonuclease-like"/>
    <property type="match status" value="1"/>
</dbReference>
<reference evidence="2 3" key="1">
    <citation type="submission" date="2022-04" db="EMBL/GenBank/DDBJ databases">
        <title>Positive selection, recombination, and allopatry shape intraspecific diversity of widespread and dominant cyanobacteria.</title>
        <authorList>
            <person name="Wei J."/>
            <person name="Shu W."/>
            <person name="Hu C."/>
        </authorList>
    </citation>
    <scope>NUCLEOTIDE SEQUENCE [LARGE SCALE GENOMIC DNA]</scope>
    <source>
        <strain evidence="2 3">GB2-A4</strain>
    </source>
</reference>
<dbReference type="Pfam" id="PF05685">
    <property type="entry name" value="Uma2"/>
    <property type="match status" value="1"/>
</dbReference>
<organism evidence="2 3">
    <name type="scientific">Trichocoleus desertorum GB2-A4</name>
    <dbReference type="NCBI Taxonomy" id="2933944"/>
    <lineage>
        <taxon>Bacteria</taxon>
        <taxon>Bacillati</taxon>
        <taxon>Cyanobacteriota</taxon>
        <taxon>Cyanophyceae</taxon>
        <taxon>Leptolyngbyales</taxon>
        <taxon>Trichocoleusaceae</taxon>
        <taxon>Trichocoleus</taxon>
    </lineage>
</organism>
<dbReference type="InterPro" id="IPR012296">
    <property type="entry name" value="Nuclease_put_TT1808"/>
</dbReference>
<feature type="domain" description="Putative restriction endonuclease" evidence="1">
    <location>
        <begin position="13"/>
        <end position="175"/>
    </location>
</feature>
<evidence type="ECO:0000313" key="2">
    <source>
        <dbReference type="EMBL" id="MEP0816959.1"/>
    </source>
</evidence>
<keyword evidence="2" id="KW-0378">Hydrolase</keyword>
<dbReference type="EMBL" id="JAMPKM010000003">
    <property type="protein sequence ID" value="MEP0816959.1"/>
    <property type="molecule type" value="Genomic_DNA"/>
</dbReference>
<dbReference type="PANTHER" id="PTHR35400:SF1">
    <property type="entry name" value="SLR1083 PROTEIN"/>
    <property type="match status" value="1"/>
</dbReference>
<dbReference type="Proteomes" id="UP001464891">
    <property type="component" value="Unassembled WGS sequence"/>
</dbReference>
<dbReference type="GO" id="GO:0004519">
    <property type="term" value="F:endonuclease activity"/>
    <property type="evidence" value="ECO:0007669"/>
    <property type="project" value="UniProtKB-KW"/>
</dbReference>
<accession>A0ABV0J5A1</accession>
<keyword evidence="2" id="KW-0255">Endonuclease</keyword>
<comment type="caution">
    <text evidence="2">The sequence shown here is derived from an EMBL/GenBank/DDBJ whole genome shotgun (WGS) entry which is preliminary data.</text>
</comment>
<evidence type="ECO:0000313" key="3">
    <source>
        <dbReference type="Proteomes" id="UP001464891"/>
    </source>
</evidence>
<protein>
    <submittedName>
        <fullName evidence="2">Uma2 family endonuclease</fullName>
    </submittedName>
</protein>
<dbReference type="CDD" id="cd06260">
    <property type="entry name" value="DUF820-like"/>
    <property type="match status" value="1"/>
</dbReference>
<dbReference type="InterPro" id="IPR011335">
    <property type="entry name" value="Restrct_endonuc-II-like"/>
</dbReference>